<dbReference type="EMBL" id="GIIL01007841">
    <property type="protein sequence ID" value="NOV51567.1"/>
    <property type="molecule type" value="Transcribed_RNA"/>
</dbReference>
<organism evidence="1">
    <name type="scientific">Xenopsylla cheopis</name>
    <name type="common">Oriental rat flea</name>
    <name type="synonym">Pulex cheopis</name>
    <dbReference type="NCBI Taxonomy" id="163159"/>
    <lineage>
        <taxon>Eukaryota</taxon>
        <taxon>Metazoa</taxon>
        <taxon>Ecdysozoa</taxon>
        <taxon>Arthropoda</taxon>
        <taxon>Hexapoda</taxon>
        <taxon>Insecta</taxon>
        <taxon>Pterygota</taxon>
        <taxon>Neoptera</taxon>
        <taxon>Endopterygota</taxon>
        <taxon>Siphonaptera</taxon>
        <taxon>Pulicidae</taxon>
        <taxon>Xenopsyllinae</taxon>
        <taxon>Xenopsylla</taxon>
    </lineage>
</organism>
<accession>A0A6M2E3K2</accession>
<protein>
    <submittedName>
        <fullName evidence="1">Putative secreted protein</fullName>
    </submittedName>
</protein>
<dbReference type="AlphaFoldDB" id="A0A6M2E3K2"/>
<sequence length="78" mass="9651">MLLITKKKQLYFLLLKTIRKILCRYLLTQVLRLKPPIIIDKHHYIMPLQKRIRRLCNFCWIKEPKLILLMLTIIHHYI</sequence>
<name>A0A6M2E3K2_XENCH</name>
<evidence type="ECO:0000313" key="1">
    <source>
        <dbReference type="EMBL" id="NOV51567.1"/>
    </source>
</evidence>
<reference evidence="1" key="1">
    <citation type="submission" date="2020-03" db="EMBL/GenBank/DDBJ databases">
        <title>Transcriptomic Profiling of the Digestive Tract of the Rat Flea, Xenopsylla cheopis, Following Blood Feeding and Infection with Yersinia pestis.</title>
        <authorList>
            <person name="Bland D.M."/>
            <person name="Martens C.A."/>
            <person name="Virtaneva K."/>
            <person name="Kanakabandi K."/>
            <person name="Long D."/>
            <person name="Rosenke R."/>
            <person name="Saturday G.A."/>
            <person name="Hoyt F.H."/>
            <person name="Bruno D.P."/>
            <person name="Ribeiro J.M.C."/>
            <person name="Hinnebusch J."/>
        </authorList>
    </citation>
    <scope>NUCLEOTIDE SEQUENCE</scope>
</reference>
<proteinExistence type="predicted"/>